<evidence type="ECO:0000259" key="5">
    <source>
        <dbReference type="SMART" id="SM00329"/>
    </source>
</evidence>
<dbReference type="InterPro" id="IPR032942">
    <property type="entry name" value="BPI/LBP/Plunc"/>
</dbReference>
<dbReference type="AlphaFoldDB" id="A0A7E4VTX0"/>
<feature type="domain" description="Lipid-binding serum glycoprotein N-terminal" evidence="4">
    <location>
        <begin position="37"/>
        <end position="262"/>
    </location>
</feature>
<dbReference type="InterPro" id="IPR001124">
    <property type="entry name" value="Lipid-bd_serum_glycop_C"/>
</dbReference>
<evidence type="ECO:0000313" key="7">
    <source>
        <dbReference type="WBParaSite" id="Pan_g3327.t1"/>
    </source>
</evidence>
<keyword evidence="3" id="KW-0732">Signal</keyword>
<feature type="chain" id="PRO_5028963137" evidence="3">
    <location>
        <begin position="23"/>
        <end position="500"/>
    </location>
</feature>
<feature type="domain" description="Lipid-binding serum glycoprotein C-terminal" evidence="5">
    <location>
        <begin position="277"/>
        <end position="485"/>
    </location>
</feature>
<dbReference type="Gene3D" id="3.15.20.10">
    <property type="entry name" value="Bactericidal permeability-increasing protein, domain 2"/>
    <property type="match status" value="1"/>
</dbReference>
<protein>
    <submittedName>
        <fullName evidence="7">BPI2 domain-containing protein</fullName>
    </submittedName>
</protein>
<sequence>MVPAGMNCLILLSLIGVRGTLALENGTDNKEATLGARLSMSGLQFFSDIGHKIVTHELPKLVIPSFDLPINDGPGKGTVHVSNLTLQKFESPHFHFELAPDRGITWNSQGGALRLTGNWKAEYDWLVSVSLKGTVDVVVTDIRSMLTLGAYGYDSHPQITVYECKTEVKNLHMTLSGGVIPWIINLFHDNLAKTIKYSIHQQLCSLVQTVLLEDANDALRKLPTRVEVTDNVFLDYGLIHNPVITNYYVEGDALLDVSVGNNTCSIPFEPVKLVAPERDNFMTNIWISQTVLDCLLDSVHKSKMLEFIIDRNLQKSLDTFLQTSCRIPTICIGEFFKPLRQNYPDEHIDLVFRSFTAPTSNISPDGITIQTTFDIDLHLYPTKMHPQILAQLQMNSTSVVNPNIVNDRVVGTLNKTEVTFGEMSSTIGHFNKAFLTALEYILKPMITIAVDTAFRVGIPIPLVENVTLANSTTLVALDKEIRIDANLLYRAENETAVHFD</sequence>
<dbReference type="Gene3D" id="3.15.10.10">
    <property type="entry name" value="Bactericidal permeability-increasing protein, domain 1"/>
    <property type="match status" value="1"/>
</dbReference>
<keyword evidence="6" id="KW-1185">Reference proteome</keyword>
<evidence type="ECO:0000256" key="3">
    <source>
        <dbReference type="SAM" id="SignalP"/>
    </source>
</evidence>
<evidence type="ECO:0000256" key="2">
    <source>
        <dbReference type="ARBA" id="ARBA00023157"/>
    </source>
</evidence>
<name>A0A7E4VTX0_PANRE</name>
<keyword evidence="2" id="KW-1015">Disulfide bond</keyword>
<evidence type="ECO:0000313" key="6">
    <source>
        <dbReference type="Proteomes" id="UP000492821"/>
    </source>
</evidence>
<dbReference type="WBParaSite" id="Pan_g3327.t1">
    <property type="protein sequence ID" value="Pan_g3327.t1"/>
    <property type="gene ID" value="Pan_g3327"/>
</dbReference>
<dbReference type="GO" id="GO:0008289">
    <property type="term" value="F:lipid binding"/>
    <property type="evidence" value="ECO:0007669"/>
    <property type="project" value="InterPro"/>
</dbReference>
<reference evidence="6" key="1">
    <citation type="journal article" date="2013" name="Genetics">
        <title>The draft genome and transcriptome of Panagrellus redivivus are shaped by the harsh demands of a free-living lifestyle.</title>
        <authorList>
            <person name="Srinivasan J."/>
            <person name="Dillman A.R."/>
            <person name="Macchietto M.G."/>
            <person name="Heikkinen L."/>
            <person name="Lakso M."/>
            <person name="Fracchia K.M."/>
            <person name="Antoshechkin I."/>
            <person name="Mortazavi A."/>
            <person name="Wong G."/>
            <person name="Sternberg P.W."/>
        </authorList>
    </citation>
    <scope>NUCLEOTIDE SEQUENCE [LARGE SCALE GENOMIC DNA]</scope>
    <source>
        <strain evidence="6">MT8872</strain>
    </source>
</reference>
<comment type="similarity">
    <text evidence="1">Belongs to the BPI/LBP/Plunc superfamily. BPI/LBP family.</text>
</comment>
<dbReference type="InterPro" id="IPR017943">
    <property type="entry name" value="Bactericidal_perm-incr_a/b_dom"/>
</dbReference>
<feature type="signal peptide" evidence="3">
    <location>
        <begin position="1"/>
        <end position="22"/>
    </location>
</feature>
<dbReference type="PANTHER" id="PTHR10504">
    <property type="entry name" value="BACTERICIDAL PERMEABILITY-INCREASING BPI PROTEIN-RELATED"/>
    <property type="match status" value="1"/>
</dbReference>
<proteinExistence type="inferred from homology"/>
<dbReference type="PANTHER" id="PTHR10504:SF145">
    <property type="entry name" value="PROTEIN CBG15266"/>
    <property type="match status" value="1"/>
</dbReference>
<evidence type="ECO:0000256" key="1">
    <source>
        <dbReference type="ARBA" id="ARBA00007292"/>
    </source>
</evidence>
<dbReference type="Pfam" id="PF02886">
    <property type="entry name" value="LBP_BPI_CETP_C"/>
    <property type="match status" value="1"/>
</dbReference>
<dbReference type="Pfam" id="PF01273">
    <property type="entry name" value="LBP_BPI_CETP"/>
    <property type="match status" value="1"/>
</dbReference>
<reference evidence="7" key="2">
    <citation type="submission" date="2020-10" db="UniProtKB">
        <authorList>
            <consortium name="WormBaseParasite"/>
        </authorList>
    </citation>
    <scope>IDENTIFICATION</scope>
</reference>
<organism evidence="6 7">
    <name type="scientific">Panagrellus redivivus</name>
    <name type="common">Microworm</name>
    <dbReference type="NCBI Taxonomy" id="6233"/>
    <lineage>
        <taxon>Eukaryota</taxon>
        <taxon>Metazoa</taxon>
        <taxon>Ecdysozoa</taxon>
        <taxon>Nematoda</taxon>
        <taxon>Chromadorea</taxon>
        <taxon>Rhabditida</taxon>
        <taxon>Tylenchina</taxon>
        <taxon>Panagrolaimomorpha</taxon>
        <taxon>Panagrolaimoidea</taxon>
        <taxon>Panagrolaimidae</taxon>
        <taxon>Panagrellus</taxon>
    </lineage>
</organism>
<evidence type="ECO:0000259" key="4">
    <source>
        <dbReference type="SMART" id="SM00328"/>
    </source>
</evidence>
<dbReference type="SUPFAM" id="SSF55394">
    <property type="entry name" value="Bactericidal permeability-increasing protein, BPI"/>
    <property type="match status" value="2"/>
</dbReference>
<dbReference type="SMART" id="SM00329">
    <property type="entry name" value="BPI2"/>
    <property type="match status" value="1"/>
</dbReference>
<accession>A0A7E4VTX0</accession>
<dbReference type="GO" id="GO:0005615">
    <property type="term" value="C:extracellular space"/>
    <property type="evidence" value="ECO:0007669"/>
    <property type="project" value="TreeGrafter"/>
</dbReference>
<dbReference type="InterPro" id="IPR017942">
    <property type="entry name" value="Lipid-bd_serum_glycop_N"/>
</dbReference>
<dbReference type="Proteomes" id="UP000492821">
    <property type="component" value="Unassembled WGS sequence"/>
</dbReference>
<dbReference type="SMART" id="SM00328">
    <property type="entry name" value="BPI1"/>
    <property type="match status" value="1"/>
</dbReference>